<evidence type="ECO:0000256" key="1">
    <source>
        <dbReference type="SAM" id="Phobius"/>
    </source>
</evidence>
<accession>A0A6A5Z9V3</accession>
<keyword evidence="1" id="KW-1133">Transmembrane helix</keyword>
<feature type="transmembrane region" description="Helical" evidence="1">
    <location>
        <begin position="461"/>
        <end position="483"/>
    </location>
</feature>
<keyword evidence="3" id="KW-1185">Reference proteome</keyword>
<keyword evidence="1" id="KW-0812">Transmembrane</keyword>
<evidence type="ECO:0008006" key="4">
    <source>
        <dbReference type="Google" id="ProtNLM"/>
    </source>
</evidence>
<sequence>MSGIAPYHKWIQSLIKAGNANLKYLEEKAMRDYNDNPATCTILKFTTTGSVASSTIATADDFQDAEVGQSRRLFLVEGFSQDSVENLGTALDIEPEFFASQLRATKWEHHDDRSDAMHLPYVRKQARFWTLEYLECIRLNGRYPLGRTRLLPWSPAIRRLHIRNPYKDQKERYSVGLLTRLMSLWVKDAENGNFDAVLLLDLPLKPQVEFEYDTVKPFETVSTSWSPYGGRFIDFAALGGRESLVERCPPDIGLGKSSLKEDLIWRLQNAASFVVDGAPPVYVIPQLVALSNWTLTLAFLRRDFYSLNTRDLTSDHATTEEVKAALNDLQDCRSLLDRCNHQMWKNIRQLGLTPSDDGSVSPMSTDAKLPNHLLEDWIFIWRELRHWINETDRLLDMRLANLSILDSKRSRDDSKRAARIAADSAGITKLGQFLVFVYTPASFAYGILSMGDEFLPGKSKFWVFFVVAIPLSLIIWFGLYLWVRLTSRRKCTSNSDVVV</sequence>
<gene>
    <name evidence="2" type="ORF">BDV96DRAFT_575065</name>
</gene>
<proteinExistence type="predicted"/>
<evidence type="ECO:0000313" key="2">
    <source>
        <dbReference type="EMBL" id="KAF2115201.1"/>
    </source>
</evidence>
<organism evidence="2 3">
    <name type="scientific">Lophiotrema nucula</name>
    <dbReference type="NCBI Taxonomy" id="690887"/>
    <lineage>
        <taxon>Eukaryota</taxon>
        <taxon>Fungi</taxon>
        <taxon>Dikarya</taxon>
        <taxon>Ascomycota</taxon>
        <taxon>Pezizomycotina</taxon>
        <taxon>Dothideomycetes</taxon>
        <taxon>Pleosporomycetidae</taxon>
        <taxon>Pleosporales</taxon>
        <taxon>Lophiotremataceae</taxon>
        <taxon>Lophiotrema</taxon>
    </lineage>
</organism>
<dbReference type="AlphaFoldDB" id="A0A6A5Z9V3"/>
<dbReference type="EMBL" id="ML977323">
    <property type="protein sequence ID" value="KAF2115201.1"/>
    <property type="molecule type" value="Genomic_DNA"/>
</dbReference>
<dbReference type="OrthoDB" id="5428055at2759"/>
<name>A0A6A5Z9V3_9PLEO</name>
<protein>
    <recommendedName>
        <fullName evidence="4">Cora-like Mg2+ transporter protein-domain-containing protein</fullName>
    </recommendedName>
</protein>
<reference evidence="2" key="1">
    <citation type="journal article" date="2020" name="Stud. Mycol.">
        <title>101 Dothideomycetes genomes: a test case for predicting lifestyles and emergence of pathogens.</title>
        <authorList>
            <person name="Haridas S."/>
            <person name="Albert R."/>
            <person name="Binder M."/>
            <person name="Bloem J."/>
            <person name="Labutti K."/>
            <person name="Salamov A."/>
            <person name="Andreopoulos B."/>
            <person name="Baker S."/>
            <person name="Barry K."/>
            <person name="Bills G."/>
            <person name="Bluhm B."/>
            <person name="Cannon C."/>
            <person name="Castanera R."/>
            <person name="Culley D."/>
            <person name="Daum C."/>
            <person name="Ezra D."/>
            <person name="Gonzalez J."/>
            <person name="Henrissat B."/>
            <person name="Kuo A."/>
            <person name="Liang C."/>
            <person name="Lipzen A."/>
            <person name="Lutzoni F."/>
            <person name="Magnuson J."/>
            <person name="Mondo S."/>
            <person name="Nolan M."/>
            <person name="Ohm R."/>
            <person name="Pangilinan J."/>
            <person name="Park H.-J."/>
            <person name="Ramirez L."/>
            <person name="Alfaro M."/>
            <person name="Sun H."/>
            <person name="Tritt A."/>
            <person name="Yoshinaga Y."/>
            <person name="Zwiers L.-H."/>
            <person name="Turgeon B."/>
            <person name="Goodwin S."/>
            <person name="Spatafora J."/>
            <person name="Crous P."/>
            <person name="Grigoriev I."/>
        </authorList>
    </citation>
    <scope>NUCLEOTIDE SEQUENCE</scope>
    <source>
        <strain evidence="2">CBS 627.86</strain>
    </source>
</reference>
<keyword evidence="1" id="KW-0472">Membrane</keyword>
<dbReference type="Proteomes" id="UP000799770">
    <property type="component" value="Unassembled WGS sequence"/>
</dbReference>
<evidence type="ECO:0000313" key="3">
    <source>
        <dbReference type="Proteomes" id="UP000799770"/>
    </source>
</evidence>